<keyword evidence="1" id="KW-0963">Cytoplasm</keyword>
<dbReference type="Pfam" id="PF04223">
    <property type="entry name" value="CitF"/>
    <property type="match status" value="1"/>
</dbReference>
<evidence type="ECO:0000313" key="3">
    <source>
        <dbReference type="Proteomes" id="UP000051311"/>
    </source>
</evidence>
<accession>A0A0R1P692</accession>
<dbReference type="STRING" id="1423748.FC37_GL001308"/>
<comment type="caution">
    <text evidence="2">The sequence shown here is derived from an EMBL/GenBank/DDBJ whole genome shotgun (WGS) entry which is preliminary data.</text>
</comment>
<gene>
    <name evidence="2" type="ORF">FC37_GL001308</name>
</gene>
<comment type="catalytic activity">
    <reaction evidence="1">
        <text>citrate = oxaloacetate + acetate</text>
        <dbReference type="Rhea" id="RHEA:10760"/>
        <dbReference type="ChEBI" id="CHEBI:16452"/>
        <dbReference type="ChEBI" id="CHEBI:16947"/>
        <dbReference type="ChEBI" id="CHEBI:30089"/>
        <dbReference type="EC" id="4.1.3.6"/>
    </reaction>
</comment>
<dbReference type="GO" id="GO:0006084">
    <property type="term" value="P:acetyl-CoA metabolic process"/>
    <property type="evidence" value="ECO:0007669"/>
    <property type="project" value="UniProtKB-UniRule"/>
</dbReference>
<dbReference type="GO" id="GO:0005737">
    <property type="term" value="C:cytoplasm"/>
    <property type="evidence" value="ECO:0007669"/>
    <property type="project" value="UniProtKB-SubCell"/>
</dbReference>
<dbReference type="SUPFAM" id="SSF100950">
    <property type="entry name" value="NagB/RpiA/CoA transferase-like"/>
    <property type="match status" value="2"/>
</dbReference>
<dbReference type="PATRIC" id="fig|1423748.3.peg.1370"/>
<dbReference type="EMBL" id="AZEL01000002">
    <property type="protein sequence ID" value="KRL25394.1"/>
    <property type="molecule type" value="Genomic_DNA"/>
</dbReference>
<dbReference type="InterPro" id="IPR006472">
    <property type="entry name" value="Citrate_lyase_asu"/>
</dbReference>
<dbReference type="EC" id="2.8.3.10" evidence="1"/>
<proteinExistence type="predicted"/>
<evidence type="ECO:0000256" key="1">
    <source>
        <dbReference type="PIRNR" id="PIRNR009451"/>
    </source>
</evidence>
<dbReference type="eggNOG" id="COG3051">
    <property type="taxonomic scope" value="Bacteria"/>
</dbReference>
<comment type="subcellular location">
    <subcellularLocation>
        <location evidence="1">Cytoplasm</location>
    </subcellularLocation>
</comment>
<name>A0A0R1P692_9LACO</name>
<keyword evidence="1 2" id="KW-0456">Lyase</keyword>
<dbReference type="PANTHER" id="PTHR40596">
    <property type="entry name" value="CITRATE LYASE ALPHA CHAIN"/>
    <property type="match status" value="1"/>
</dbReference>
<evidence type="ECO:0000313" key="2">
    <source>
        <dbReference type="EMBL" id="KRL25394.1"/>
    </source>
</evidence>
<dbReference type="Gene3D" id="3.40.1080.10">
    <property type="entry name" value="Glutaconate Coenzyme A-transferase"/>
    <property type="match status" value="2"/>
</dbReference>
<comment type="catalytic activity">
    <reaction evidence="1">
        <text>citrate + acetyl-CoA = (3S)-citryl-CoA + acetate</text>
        <dbReference type="Rhea" id="RHEA:19405"/>
        <dbReference type="ChEBI" id="CHEBI:16947"/>
        <dbReference type="ChEBI" id="CHEBI:30089"/>
        <dbReference type="ChEBI" id="CHEBI:57288"/>
        <dbReference type="ChEBI" id="CHEBI:57321"/>
        <dbReference type="EC" id="2.8.3.10"/>
    </reaction>
</comment>
<dbReference type="GO" id="GO:0009346">
    <property type="term" value="C:ATP-independent citrate lyase complex"/>
    <property type="evidence" value="ECO:0007669"/>
    <property type="project" value="UniProtKB-UniRule"/>
</dbReference>
<keyword evidence="1" id="KW-0808">Transferase</keyword>
<dbReference type="GO" id="GO:0008814">
    <property type="term" value="F:citrate CoA-transferase activity"/>
    <property type="evidence" value="ECO:0007669"/>
    <property type="project" value="UniProtKB-UniRule"/>
</dbReference>
<dbReference type="PANTHER" id="PTHR40596:SF1">
    <property type="entry name" value="CITRATE LYASE ALPHA CHAIN"/>
    <property type="match status" value="1"/>
</dbReference>
<dbReference type="InterPro" id="IPR037171">
    <property type="entry name" value="NagB/RpiA_transferase-like"/>
</dbReference>
<dbReference type="Proteomes" id="UP000051311">
    <property type="component" value="Unassembled WGS sequence"/>
</dbReference>
<reference evidence="2 3" key="1">
    <citation type="journal article" date="2015" name="Genome Announc.">
        <title>Expanding the biotechnology potential of lactobacilli through comparative genomics of 213 strains and associated genera.</title>
        <authorList>
            <person name="Sun Z."/>
            <person name="Harris H.M."/>
            <person name="McCann A."/>
            <person name="Guo C."/>
            <person name="Argimon S."/>
            <person name="Zhang W."/>
            <person name="Yang X."/>
            <person name="Jeffery I.B."/>
            <person name="Cooney J.C."/>
            <person name="Kagawa T.F."/>
            <person name="Liu W."/>
            <person name="Song Y."/>
            <person name="Salvetti E."/>
            <person name="Wrobel A."/>
            <person name="Rasinkangas P."/>
            <person name="Parkhill J."/>
            <person name="Rea M.C."/>
            <person name="O'Sullivan O."/>
            <person name="Ritari J."/>
            <person name="Douillard F.P."/>
            <person name="Paul Ross R."/>
            <person name="Yang R."/>
            <person name="Briner A.E."/>
            <person name="Felis G.E."/>
            <person name="de Vos W.M."/>
            <person name="Barrangou R."/>
            <person name="Klaenhammer T.R."/>
            <person name="Caufield P.W."/>
            <person name="Cui Y."/>
            <person name="Zhang H."/>
            <person name="O'Toole P.W."/>
        </authorList>
    </citation>
    <scope>NUCLEOTIDE SEQUENCE [LARGE SCALE GENOMIC DNA]</scope>
    <source>
        <strain evidence="2 3">DSM 10532</strain>
    </source>
</reference>
<dbReference type="AlphaFoldDB" id="A0A0R1P692"/>
<dbReference type="GO" id="GO:0008815">
    <property type="term" value="F:citrate (pro-3S)-lyase activity"/>
    <property type="evidence" value="ECO:0007669"/>
    <property type="project" value="UniProtKB-UniRule"/>
</dbReference>
<organism evidence="2 3">
    <name type="scientific">Lactobacillus gallinarum DSM 10532 = JCM 2011</name>
    <dbReference type="NCBI Taxonomy" id="1423748"/>
    <lineage>
        <taxon>Bacteria</taxon>
        <taxon>Bacillati</taxon>
        <taxon>Bacillota</taxon>
        <taxon>Bacilli</taxon>
        <taxon>Lactobacillales</taxon>
        <taxon>Lactobacillaceae</taxon>
        <taxon>Lactobacillus</taxon>
    </lineage>
</organism>
<dbReference type="EC" id="4.1.3.6" evidence="1"/>
<protein>
    <recommendedName>
        <fullName evidence="1">Citrate lyase alpha chain</fullName>
        <shortName evidence="1">Citrase alpha chain</shortName>
        <ecNumber evidence="1">2.8.3.10</ecNumber>
        <ecNumber evidence="1">4.1.3.6</ecNumber>
    </recommendedName>
    <alternativeName>
        <fullName evidence="1">Citrate (pro-3S)-lyase alpha chain</fullName>
    </alternativeName>
    <alternativeName>
        <fullName evidence="1">Citrate CoA-transferase subunit</fullName>
    </alternativeName>
</protein>
<dbReference type="PIRSF" id="PIRSF009451">
    <property type="entry name" value="Citrt_lyas_alpha"/>
    <property type="match status" value="1"/>
</dbReference>
<sequence>MKKVTTLENKVKRELPDDLMNKMDLKPFETTEIGHPEVKRVAPKVRVTTGQDKVVASLDDVIKNNLKDGMTISFHHHFRNGDYIFNMVMDKIIAMGYKDLTLAPSSLTGVMNDKVIEAIKKGVITNITSSGMRGSLGDFVSHGGLKNPVIFRSHGNRARSIEEGEIKIDVAFLGVPVSDPAGNANGQDGDAVFGSLGYALMDAQYANKVVLLTDNIVDYPNTPASIKQDQVDYVVKVDKVGDPDKIGSGATRFTKDPKELKIAQMVNQVIVNSPYYKQGFSFQTGSGGAALAVTRYLRQSMIKDGITASFALGGITKPTTDLLEEGLVRKVMDVQDFDKGAAQSMANNKNQQEIDASWYADPHNKGAVVNNLDVSILSALQIDTNFNVNVMTGSDGVIRGAVGGHQDAAAGAKMTIITAPLVRGRNATVVPSVETIVTPGSSIDVLVTERGIAINPARKDLIDAFKNVPGLNILDIHDLQKTAEKQVGVPKPLEYTDRTVALVEYRDGTIIDAIKEVKD</sequence>
<dbReference type="NCBIfam" id="TIGR01584">
    <property type="entry name" value="citF"/>
    <property type="match status" value="1"/>
</dbReference>